<keyword evidence="3" id="KW-0560">Oxidoreductase</keyword>
<dbReference type="SUPFAM" id="SSF51905">
    <property type="entry name" value="FAD/NAD(P)-binding domain"/>
    <property type="match status" value="1"/>
</dbReference>
<evidence type="ECO:0000256" key="3">
    <source>
        <dbReference type="ARBA" id="ARBA00023002"/>
    </source>
</evidence>
<dbReference type="EMBL" id="ML996081">
    <property type="protein sequence ID" value="KAF2157892.1"/>
    <property type="molecule type" value="Genomic_DNA"/>
</dbReference>
<comment type="caution">
    <text evidence="5">The sequence shown here is derived from an EMBL/GenBank/DDBJ whole genome shotgun (WGS) entry which is preliminary data.</text>
</comment>
<dbReference type="Gene3D" id="3.30.9.10">
    <property type="entry name" value="D-Amino Acid Oxidase, subunit A, domain 2"/>
    <property type="match status" value="1"/>
</dbReference>
<gene>
    <name evidence="5" type="ORF">K461DRAFT_264725</name>
</gene>
<dbReference type="InterPro" id="IPR051704">
    <property type="entry name" value="FAD_aromatic-hydroxylase"/>
</dbReference>
<dbReference type="PANTHER" id="PTHR46865">
    <property type="entry name" value="OXIDOREDUCTASE-RELATED"/>
    <property type="match status" value="1"/>
</dbReference>
<evidence type="ECO:0000256" key="2">
    <source>
        <dbReference type="ARBA" id="ARBA00022827"/>
    </source>
</evidence>
<dbReference type="Proteomes" id="UP000799439">
    <property type="component" value="Unassembled WGS sequence"/>
</dbReference>
<dbReference type="OrthoDB" id="655030at2759"/>
<sequence>MPQLSILISGVGIAGPVLAYWLHRAGHKVTILERDASLRSSGQSIDLRGVAVDIIKLMSIEPAVRAKTTSEAGLAFVDATDKIRALFPSRPNDEGQSFTAEYEILRGELVEILFSATKSLSNVQYIFSESIASLSSSSSSSSTTSSAVEVSFSSSRAPQTFDLVVAADGLDSKTRGMAFAAPTKSYVRSFDCWAAYFTIDRSLLSGQEYCRWYNASGGRCVALRPDPAGRTRANLCLINHRGKEGSERLDKAFKAGTEGMREVLLEEFSSSGWKADEVMQGLREAKDLYGTELAQIRVEELYRGRVVLVGDAGYCPTPLTGMGTSLAVTGAYVLAGELLRAEGDVDAALEKYQGIMLPYARKVQDIPSSLPKIVNPDSRWAIELQLLIFSIVAFLRLGMIAEWVKSWLPAGDQFKLPQYPWPQKFET</sequence>
<reference evidence="5" key="1">
    <citation type="journal article" date="2020" name="Stud. Mycol.">
        <title>101 Dothideomycetes genomes: a test case for predicting lifestyles and emergence of pathogens.</title>
        <authorList>
            <person name="Haridas S."/>
            <person name="Albert R."/>
            <person name="Binder M."/>
            <person name="Bloem J."/>
            <person name="Labutti K."/>
            <person name="Salamov A."/>
            <person name="Andreopoulos B."/>
            <person name="Baker S."/>
            <person name="Barry K."/>
            <person name="Bills G."/>
            <person name="Bluhm B."/>
            <person name="Cannon C."/>
            <person name="Castanera R."/>
            <person name="Culley D."/>
            <person name="Daum C."/>
            <person name="Ezra D."/>
            <person name="Gonzalez J."/>
            <person name="Henrissat B."/>
            <person name="Kuo A."/>
            <person name="Liang C."/>
            <person name="Lipzen A."/>
            <person name="Lutzoni F."/>
            <person name="Magnuson J."/>
            <person name="Mondo S."/>
            <person name="Nolan M."/>
            <person name="Ohm R."/>
            <person name="Pangilinan J."/>
            <person name="Park H.-J."/>
            <person name="Ramirez L."/>
            <person name="Alfaro M."/>
            <person name="Sun H."/>
            <person name="Tritt A."/>
            <person name="Yoshinaga Y."/>
            <person name="Zwiers L.-H."/>
            <person name="Turgeon B."/>
            <person name="Goodwin S."/>
            <person name="Spatafora J."/>
            <person name="Crous P."/>
            <person name="Grigoriev I."/>
        </authorList>
    </citation>
    <scope>NUCLEOTIDE SEQUENCE</scope>
    <source>
        <strain evidence="5">CBS 260.36</strain>
    </source>
</reference>
<dbReference type="GO" id="GO:0071949">
    <property type="term" value="F:FAD binding"/>
    <property type="evidence" value="ECO:0007669"/>
    <property type="project" value="InterPro"/>
</dbReference>
<dbReference type="InterPro" id="IPR036188">
    <property type="entry name" value="FAD/NAD-bd_sf"/>
</dbReference>
<evidence type="ECO:0000259" key="4">
    <source>
        <dbReference type="Pfam" id="PF01494"/>
    </source>
</evidence>
<keyword evidence="6" id="KW-1185">Reference proteome</keyword>
<feature type="domain" description="FAD-binding" evidence="4">
    <location>
        <begin position="5"/>
        <end position="363"/>
    </location>
</feature>
<dbReference type="PRINTS" id="PR00420">
    <property type="entry name" value="RNGMNOXGNASE"/>
</dbReference>
<organism evidence="5 6">
    <name type="scientific">Myriangium duriaei CBS 260.36</name>
    <dbReference type="NCBI Taxonomy" id="1168546"/>
    <lineage>
        <taxon>Eukaryota</taxon>
        <taxon>Fungi</taxon>
        <taxon>Dikarya</taxon>
        <taxon>Ascomycota</taxon>
        <taxon>Pezizomycotina</taxon>
        <taxon>Dothideomycetes</taxon>
        <taxon>Dothideomycetidae</taxon>
        <taxon>Myriangiales</taxon>
        <taxon>Myriangiaceae</taxon>
        <taxon>Myriangium</taxon>
    </lineage>
</organism>
<dbReference type="GO" id="GO:0016491">
    <property type="term" value="F:oxidoreductase activity"/>
    <property type="evidence" value="ECO:0007669"/>
    <property type="project" value="UniProtKB-KW"/>
</dbReference>
<accession>A0A9P4JD23</accession>
<dbReference type="InterPro" id="IPR002938">
    <property type="entry name" value="FAD-bd"/>
</dbReference>
<protein>
    <submittedName>
        <fullName evidence="5">FAD/NAD(P)-binding domain-containing protein</fullName>
    </submittedName>
</protein>
<dbReference type="Gene3D" id="3.50.50.60">
    <property type="entry name" value="FAD/NAD(P)-binding domain"/>
    <property type="match status" value="1"/>
</dbReference>
<evidence type="ECO:0000256" key="1">
    <source>
        <dbReference type="ARBA" id="ARBA00022630"/>
    </source>
</evidence>
<evidence type="ECO:0000313" key="5">
    <source>
        <dbReference type="EMBL" id="KAF2157892.1"/>
    </source>
</evidence>
<dbReference type="PANTHER" id="PTHR46865:SF2">
    <property type="entry name" value="MONOOXYGENASE"/>
    <property type="match status" value="1"/>
</dbReference>
<keyword evidence="1" id="KW-0285">Flavoprotein</keyword>
<keyword evidence="2" id="KW-0274">FAD</keyword>
<dbReference type="Pfam" id="PF01494">
    <property type="entry name" value="FAD_binding_3"/>
    <property type="match status" value="1"/>
</dbReference>
<proteinExistence type="predicted"/>
<name>A0A9P4JD23_9PEZI</name>
<evidence type="ECO:0000313" key="6">
    <source>
        <dbReference type="Proteomes" id="UP000799439"/>
    </source>
</evidence>
<dbReference type="AlphaFoldDB" id="A0A9P4JD23"/>